<sequence length="191" mass="21808">MCIDGPGVRPHELNSNKDQVCKVLVNGQAIKAQIIEEIEPRLEMVLEKSNISGPSQDQILLNTSQIPVTQLSPSIRKKKWKRVAREKQSKLAIRMMASPLQRKLVGNMTAKKTVRRRSLSSSHRVSSPKNSDGRGKLKTEYDTLESPIFSSNRGRRGGRGSKRFWSQLEFENKVVTIKFVRILWISRWATR</sequence>
<keyword evidence="3" id="KW-1185">Reference proteome</keyword>
<accession>A0AA39VVQ4</accession>
<feature type="region of interest" description="Disordered" evidence="1">
    <location>
        <begin position="110"/>
        <end position="137"/>
    </location>
</feature>
<reference evidence="2" key="2">
    <citation type="submission" date="2023-06" db="EMBL/GenBank/DDBJ databases">
        <authorList>
            <person name="Swenson N.G."/>
            <person name="Wegrzyn J.L."/>
            <person name="Mcevoy S.L."/>
        </authorList>
    </citation>
    <scope>NUCLEOTIDE SEQUENCE</scope>
    <source>
        <strain evidence="2">NS2018</strain>
        <tissue evidence="2">Leaf</tissue>
    </source>
</reference>
<dbReference type="AlphaFoldDB" id="A0AA39VVQ4"/>
<gene>
    <name evidence="2" type="ORF">LWI29_024250</name>
</gene>
<evidence type="ECO:0000256" key="1">
    <source>
        <dbReference type="SAM" id="MobiDB-lite"/>
    </source>
</evidence>
<evidence type="ECO:0000313" key="3">
    <source>
        <dbReference type="Proteomes" id="UP001168877"/>
    </source>
</evidence>
<dbReference type="EMBL" id="JAUESC010000380">
    <property type="protein sequence ID" value="KAK0592723.1"/>
    <property type="molecule type" value="Genomic_DNA"/>
</dbReference>
<reference evidence="2" key="1">
    <citation type="journal article" date="2022" name="Plant J.">
        <title>Strategies of tolerance reflected in two North American maple genomes.</title>
        <authorList>
            <person name="McEvoy S.L."/>
            <person name="Sezen U.U."/>
            <person name="Trouern-Trend A."/>
            <person name="McMahon S.M."/>
            <person name="Schaberg P.G."/>
            <person name="Yang J."/>
            <person name="Wegrzyn J.L."/>
            <person name="Swenson N.G."/>
        </authorList>
    </citation>
    <scope>NUCLEOTIDE SEQUENCE</scope>
    <source>
        <strain evidence="2">NS2018</strain>
    </source>
</reference>
<proteinExistence type="predicted"/>
<protein>
    <submittedName>
        <fullName evidence="2">Uncharacterized protein</fullName>
    </submittedName>
</protein>
<comment type="caution">
    <text evidence="2">The sequence shown here is derived from an EMBL/GenBank/DDBJ whole genome shotgun (WGS) entry which is preliminary data.</text>
</comment>
<dbReference type="Proteomes" id="UP001168877">
    <property type="component" value="Unassembled WGS sequence"/>
</dbReference>
<name>A0AA39VVQ4_ACESA</name>
<evidence type="ECO:0000313" key="2">
    <source>
        <dbReference type="EMBL" id="KAK0592723.1"/>
    </source>
</evidence>
<organism evidence="2 3">
    <name type="scientific">Acer saccharum</name>
    <name type="common">Sugar maple</name>
    <dbReference type="NCBI Taxonomy" id="4024"/>
    <lineage>
        <taxon>Eukaryota</taxon>
        <taxon>Viridiplantae</taxon>
        <taxon>Streptophyta</taxon>
        <taxon>Embryophyta</taxon>
        <taxon>Tracheophyta</taxon>
        <taxon>Spermatophyta</taxon>
        <taxon>Magnoliopsida</taxon>
        <taxon>eudicotyledons</taxon>
        <taxon>Gunneridae</taxon>
        <taxon>Pentapetalae</taxon>
        <taxon>rosids</taxon>
        <taxon>malvids</taxon>
        <taxon>Sapindales</taxon>
        <taxon>Sapindaceae</taxon>
        <taxon>Hippocastanoideae</taxon>
        <taxon>Acereae</taxon>
        <taxon>Acer</taxon>
    </lineage>
</organism>